<evidence type="ECO:0000256" key="1">
    <source>
        <dbReference type="ARBA" id="ARBA00004651"/>
    </source>
</evidence>
<dbReference type="KEGG" id="sfer:NCTC12278_00987"/>
<sequence length="372" mass="40374">MKLNKQYIIYPVLIFALCLAIQKNWSAASQLVSTVLTASKPFLMGAALAYIINIVMGAYETLYTKLVKIPQLLKIKRPLSMILAYATFGAVLVLIFNIVLPDLIASLKSLLSINPNDIKKVISQLQHNKLISKWLAQIGSEAEISNLISKYSQQILSQVLSVFNNLLLSVTSIASAVVSVFVSLIFSIYVLVSKEKLGAQFKTLVDTYLSPFAHNIHYVQAILHERFHGFFVGQTIEAIILGSLSAIGMTLLGLPYAATIGVLIAFTALIPVVGAYIGVTIGAILILTQSLSQALIFVIFLVVLQQFEGNLIYPRVVGGSIGLPSMWVLLVITIGASLGGVLGMLIAVPLSASLYQMLKDHVRKKQSQKQGS</sequence>
<evidence type="ECO:0000256" key="4">
    <source>
        <dbReference type="ARBA" id="ARBA00022475"/>
    </source>
</evidence>
<keyword evidence="4" id="KW-1003">Cell membrane</keyword>
<keyword evidence="3" id="KW-0813">Transport</keyword>
<keyword evidence="5 8" id="KW-0812">Transmembrane</keyword>
<dbReference type="GO" id="GO:0005886">
    <property type="term" value="C:plasma membrane"/>
    <property type="evidence" value="ECO:0007669"/>
    <property type="project" value="UniProtKB-SubCell"/>
</dbReference>
<dbReference type="OrthoDB" id="9793390at2"/>
<feature type="transmembrane region" description="Helical" evidence="8">
    <location>
        <begin position="42"/>
        <end position="62"/>
    </location>
</feature>
<dbReference type="InterPro" id="IPR002549">
    <property type="entry name" value="AI-2E-like"/>
</dbReference>
<feature type="transmembrane region" description="Helical" evidence="8">
    <location>
        <begin position="7"/>
        <end position="22"/>
    </location>
</feature>
<dbReference type="STRING" id="1123303.GCA_000372425_00515"/>
<feature type="transmembrane region" description="Helical" evidence="8">
    <location>
        <begin position="294"/>
        <end position="313"/>
    </location>
</feature>
<evidence type="ECO:0000256" key="3">
    <source>
        <dbReference type="ARBA" id="ARBA00022448"/>
    </source>
</evidence>
<evidence type="ECO:0000313" key="10">
    <source>
        <dbReference type="Proteomes" id="UP000249495"/>
    </source>
</evidence>
<dbReference type="PANTHER" id="PTHR21716">
    <property type="entry name" value="TRANSMEMBRANE PROTEIN"/>
    <property type="match status" value="1"/>
</dbReference>
<keyword evidence="7 8" id="KW-0472">Membrane</keyword>
<dbReference type="GO" id="GO:0055085">
    <property type="term" value="P:transmembrane transport"/>
    <property type="evidence" value="ECO:0007669"/>
    <property type="project" value="TreeGrafter"/>
</dbReference>
<evidence type="ECO:0000256" key="6">
    <source>
        <dbReference type="ARBA" id="ARBA00022989"/>
    </source>
</evidence>
<proteinExistence type="inferred from homology"/>
<accession>A0A2X3VLX6</accession>
<keyword evidence="6 8" id="KW-1133">Transmembrane helix</keyword>
<reference evidence="9 10" key="1">
    <citation type="submission" date="2018-06" db="EMBL/GenBank/DDBJ databases">
        <authorList>
            <consortium name="Pathogen Informatics"/>
            <person name="Doyle S."/>
        </authorList>
    </citation>
    <scope>NUCLEOTIDE SEQUENCE [LARGE SCALE GENOMIC DNA]</scope>
    <source>
        <strain evidence="9 10">NCTC12278</strain>
    </source>
</reference>
<comment type="similarity">
    <text evidence="2">Belongs to the autoinducer-2 exporter (AI-2E) (TC 2.A.86) family.</text>
</comment>
<feature type="transmembrane region" description="Helical" evidence="8">
    <location>
        <begin position="236"/>
        <end position="257"/>
    </location>
</feature>
<dbReference type="EMBL" id="LS483343">
    <property type="protein sequence ID" value="SQF40418.1"/>
    <property type="molecule type" value="Genomic_DNA"/>
</dbReference>
<gene>
    <name evidence="9" type="ORF">NCTC12278_00987</name>
</gene>
<evidence type="ECO:0000256" key="5">
    <source>
        <dbReference type="ARBA" id="ARBA00022692"/>
    </source>
</evidence>
<comment type="subcellular location">
    <subcellularLocation>
        <location evidence="1">Cell membrane</location>
        <topology evidence="1">Multi-pass membrane protein</topology>
    </subcellularLocation>
</comment>
<organism evidence="9 10">
    <name type="scientific">Streptococcus ferus</name>
    <dbReference type="NCBI Taxonomy" id="1345"/>
    <lineage>
        <taxon>Bacteria</taxon>
        <taxon>Bacillati</taxon>
        <taxon>Bacillota</taxon>
        <taxon>Bacilli</taxon>
        <taxon>Lactobacillales</taxon>
        <taxon>Streptococcaceae</taxon>
        <taxon>Streptococcus</taxon>
    </lineage>
</organism>
<evidence type="ECO:0000256" key="7">
    <source>
        <dbReference type="ARBA" id="ARBA00023136"/>
    </source>
</evidence>
<evidence type="ECO:0000256" key="8">
    <source>
        <dbReference type="SAM" id="Phobius"/>
    </source>
</evidence>
<evidence type="ECO:0000313" key="9">
    <source>
        <dbReference type="EMBL" id="SQF40418.1"/>
    </source>
</evidence>
<evidence type="ECO:0000256" key="2">
    <source>
        <dbReference type="ARBA" id="ARBA00009773"/>
    </source>
</evidence>
<feature type="transmembrane region" description="Helical" evidence="8">
    <location>
        <begin position="82"/>
        <end position="100"/>
    </location>
</feature>
<dbReference type="PANTHER" id="PTHR21716:SF53">
    <property type="entry name" value="PERMEASE PERM-RELATED"/>
    <property type="match status" value="1"/>
</dbReference>
<dbReference type="AlphaFoldDB" id="A0A2X3VLX6"/>
<feature type="transmembrane region" description="Helical" evidence="8">
    <location>
        <begin position="325"/>
        <end position="355"/>
    </location>
</feature>
<protein>
    <submittedName>
        <fullName evidence="9">Permease</fullName>
    </submittedName>
</protein>
<dbReference type="RefSeq" id="WP_018029844.1">
    <property type="nucleotide sequence ID" value="NZ_JBCLUB010000001.1"/>
</dbReference>
<feature type="transmembrane region" description="Helical" evidence="8">
    <location>
        <begin position="166"/>
        <end position="192"/>
    </location>
</feature>
<name>A0A2X3VLX6_9STRE</name>
<feature type="transmembrane region" description="Helical" evidence="8">
    <location>
        <begin position="263"/>
        <end position="287"/>
    </location>
</feature>
<dbReference type="Pfam" id="PF01594">
    <property type="entry name" value="AI-2E_transport"/>
    <property type="match status" value="1"/>
</dbReference>
<keyword evidence="10" id="KW-1185">Reference proteome</keyword>
<dbReference type="Proteomes" id="UP000249495">
    <property type="component" value="Chromosome 1"/>
</dbReference>